<name>A0A2T7NQL9_POMCA</name>
<accession>A0A2T7NQL9</accession>
<sequence length="462" mass="53564">MNVTRPSNYVVNVDVLCTNRIRLGNTGDGGWDVCDDIEHRPQSPCLVYSFGINHDFSFDDAVSDKYGCEVHSFDPSMGQNDHKHSDRVFFHNLGISDQDFVNDKAWTMRTLTSIKKQLNHTKINILKMDIELDEFKALPNIIASDELKDVDQLLFEIHYNSHNDQATIIDLMARGLELLRDLRNLGFYVFYSHPNQYNYITSKISGLRRTTCNELHMLNVSAPPSLPTKETISNMTNAELEELYYTYVGNVDVLCTNRIRLGNPDRGGWDVCDDIEHRPQSPCLVYSFGINHDFSFDDAVSDKYRCEVHSFDPSMGQNDHKHSDRVFFHNLGISNRDFVNDKAWTMRTLTSIKKQLHHTKINILKMDIEHDEFKALPNIIASDELKDVDQLLFEIHYHCSDVQTTIIEMARGLELLRDLRNLGFYVFHSHPNQYNYITSQISGRRRTTCNELYLLNVNRNRK</sequence>
<dbReference type="AlphaFoldDB" id="A0A2T7NQL9"/>
<evidence type="ECO:0000313" key="2">
    <source>
        <dbReference type="EMBL" id="PVD23469.1"/>
    </source>
</evidence>
<comment type="caution">
    <text evidence="2">The sequence shown here is derived from an EMBL/GenBank/DDBJ whole genome shotgun (WGS) entry which is preliminary data.</text>
</comment>
<reference evidence="2 3" key="1">
    <citation type="submission" date="2018-04" db="EMBL/GenBank/DDBJ databases">
        <title>The genome of golden apple snail Pomacea canaliculata provides insight into stress tolerance and invasive adaptation.</title>
        <authorList>
            <person name="Liu C."/>
            <person name="Liu B."/>
            <person name="Ren Y."/>
            <person name="Zhang Y."/>
            <person name="Wang H."/>
            <person name="Li S."/>
            <person name="Jiang F."/>
            <person name="Yin L."/>
            <person name="Zhang G."/>
            <person name="Qian W."/>
            <person name="Fan W."/>
        </authorList>
    </citation>
    <scope>NUCLEOTIDE SEQUENCE [LARGE SCALE GENOMIC DNA]</scope>
    <source>
        <strain evidence="2">SZHN2017</strain>
        <tissue evidence="2">Muscle</tissue>
    </source>
</reference>
<dbReference type="InterPro" id="IPR026913">
    <property type="entry name" value="METTL24"/>
</dbReference>
<protein>
    <recommendedName>
        <fullName evidence="1">Methyltransferase domain-containing protein</fullName>
    </recommendedName>
</protein>
<dbReference type="InterPro" id="IPR025714">
    <property type="entry name" value="Methyltranfer_dom"/>
</dbReference>
<gene>
    <name evidence="2" type="ORF">C0Q70_16741</name>
</gene>
<dbReference type="Pfam" id="PF13383">
    <property type="entry name" value="Methyltransf_22"/>
    <property type="match status" value="2"/>
</dbReference>
<feature type="domain" description="Methyltransferase" evidence="1">
    <location>
        <begin position="243"/>
        <end position="436"/>
    </location>
</feature>
<keyword evidence="3" id="KW-1185">Reference proteome</keyword>
<dbReference type="PANTHER" id="PTHR32026:SF10">
    <property type="entry name" value="METHYLTRANSFERASE-LIKE PROTEIN 24-RELATED"/>
    <property type="match status" value="1"/>
</dbReference>
<organism evidence="2 3">
    <name type="scientific">Pomacea canaliculata</name>
    <name type="common">Golden apple snail</name>
    <dbReference type="NCBI Taxonomy" id="400727"/>
    <lineage>
        <taxon>Eukaryota</taxon>
        <taxon>Metazoa</taxon>
        <taxon>Spiralia</taxon>
        <taxon>Lophotrochozoa</taxon>
        <taxon>Mollusca</taxon>
        <taxon>Gastropoda</taxon>
        <taxon>Caenogastropoda</taxon>
        <taxon>Architaenioglossa</taxon>
        <taxon>Ampullarioidea</taxon>
        <taxon>Ampullariidae</taxon>
        <taxon>Pomacea</taxon>
    </lineage>
</organism>
<dbReference type="EMBL" id="PZQS01000010">
    <property type="protein sequence ID" value="PVD23469.1"/>
    <property type="molecule type" value="Genomic_DNA"/>
</dbReference>
<dbReference type="Proteomes" id="UP000245119">
    <property type="component" value="Linkage Group LG10"/>
</dbReference>
<proteinExistence type="predicted"/>
<dbReference type="OrthoDB" id="10006218at2759"/>
<dbReference type="PANTHER" id="PTHR32026">
    <property type="entry name" value="METHYLTRANSFERASE-LIKE PROTEIN 24"/>
    <property type="match status" value="1"/>
</dbReference>
<evidence type="ECO:0000259" key="1">
    <source>
        <dbReference type="Pfam" id="PF13383"/>
    </source>
</evidence>
<evidence type="ECO:0000313" key="3">
    <source>
        <dbReference type="Proteomes" id="UP000245119"/>
    </source>
</evidence>
<feature type="domain" description="Methyltransferase" evidence="1">
    <location>
        <begin position="13"/>
        <end position="199"/>
    </location>
</feature>